<evidence type="ECO:0000313" key="4">
    <source>
        <dbReference type="Proteomes" id="UP000315289"/>
    </source>
</evidence>
<dbReference type="GO" id="GO:0016491">
    <property type="term" value="F:oxidoreductase activity"/>
    <property type="evidence" value="ECO:0007669"/>
    <property type="project" value="UniProtKB-KW"/>
</dbReference>
<dbReference type="PANTHER" id="PTHR10884:SF14">
    <property type="entry name" value="NADH DEHYDROGENASE [UBIQUINONE] IRON-SULFUR PROTEIN 3, MITOCHONDRIAL"/>
    <property type="match status" value="1"/>
</dbReference>
<dbReference type="RefSeq" id="WP_144730146.1">
    <property type="nucleotide sequence ID" value="NZ_ML675582.1"/>
</dbReference>
<evidence type="ECO:0000259" key="2">
    <source>
        <dbReference type="Pfam" id="PF00329"/>
    </source>
</evidence>
<dbReference type="InterPro" id="IPR037232">
    <property type="entry name" value="NADH_quin_OxRdtase_su_C/D-like"/>
</dbReference>
<dbReference type="InterPro" id="IPR001268">
    <property type="entry name" value="NADH_UbQ_OxRdtase_30kDa_su"/>
</dbReference>
<dbReference type="OrthoDB" id="43567at2157"/>
<evidence type="ECO:0000256" key="1">
    <source>
        <dbReference type="ARBA" id="ARBA00007569"/>
    </source>
</evidence>
<dbReference type="Gene3D" id="3.30.460.80">
    <property type="entry name" value="NADH:ubiquinone oxidoreductase, 30kDa subunit"/>
    <property type="match status" value="1"/>
</dbReference>
<dbReference type="SUPFAM" id="SSF143243">
    <property type="entry name" value="Nqo5-like"/>
    <property type="match status" value="1"/>
</dbReference>
<accession>A0A557SVQ4</accession>
<comment type="caution">
    <text evidence="3">The sequence shown here is derived from an EMBL/GenBank/DDBJ whole genome shotgun (WGS) entry which is preliminary data.</text>
</comment>
<dbReference type="AlphaFoldDB" id="A0A557SVQ4"/>
<dbReference type="GO" id="GO:0008137">
    <property type="term" value="F:NADH dehydrogenase (ubiquinone) activity"/>
    <property type="evidence" value="ECO:0007669"/>
    <property type="project" value="InterPro"/>
</dbReference>
<name>A0A557SVQ4_9ARCH</name>
<dbReference type="Proteomes" id="UP000315289">
    <property type="component" value="Unassembled WGS sequence"/>
</dbReference>
<dbReference type="PANTHER" id="PTHR10884">
    <property type="entry name" value="NADH DEHYDROGENASE UBIQUINONE IRON-SULFUR PROTEIN 3"/>
    <property type="match status" value="1"/>
</dbReference>
<dbReference type="Pfam" id="PF00329">
    <property type="entry name" value="Complex1_30kDa"/>
    <property type="match status" value="1"/>
</dbReference>
<reference evidence="3 4" key="1">
    <citation type="journal article" date="2019" name="Front. Microbiol.">
        <title>Ammonia Oxidation by the Arctic Terrestrial Thaumarchaeote Candidatus Nitrosocosmicus arcticus Is Stimulated by Increasing Temperatures.</title>
        <authorList>
            <person name="Alves R.J.E."/>
            <person name="Kerou M."/>
            <person name="Zappe A."/>
            <person name="Bittner R."/>
            <person name="Abby S.S."/>
            <person name="Schmidt H.A."/>
            <person name="Pfeifer K."/>
            <person name="Schleper C."/>
        </authorList>
    </citation>
    <scope>NUCLEOTIDE SEQUENCE [LARGE SCALE GENOMIC DNA]</scope>
    <source>
        <strain evidence="3 4">Kfb</strain>
    </source>
</reference>
<organism evidence="3 4">
    <name type="scientific">Candidatus Nitrosocosmicus arcticus</name>
    <dbReference type="NCBI Taxonomy" id="2035267"/>
    <lineage>
        <taxon>Archaea</taxon>
        <taxon>Nitrososphaerota</taxon>
        <taxon>Nitrososphaeria</taxon>
        <taxon>Nitrososphaerales</taxon>
        <taxon>Nitrososphaeraceae</taxon>
        <taxon>Candidatus Nitrosocosmicus</taxon>
    </lineage>
</organism>
<dbReference type="EC" id="1.6.5.11" evidence="3"/>
<protein>
    <submittedName>
        <fullName evidence="3">NADH-quinone oxidoreductase, subunit C</fullName>
        <ecNumber evidence="3">1.6.5.11</ecNumber>
    </submittedName>
</protein>
<gene>
    <name evidence="3" type="primary">nuoC</name>
    <name evidence="3" type="ORF">NARC_60076</name>
</gene>
<evidence type="ECO:0000313" key="3">
    <source>
        <dbReference type="EMBL" id="TVP40689.1"/>
    </source>
</evidence>
<comment type="similarity">
    <text evidence="1">Belongs to the complex I 30 kDa subunit family.</text>
</comment>
<sequence length="176" mass="20556">MEKDKTQNNQTNLMEVKEETSNLLSNSLINSITTNFGEQVKLLYKKENRSKIMVNPENLVEIALYLRNNHGFDHAESASGTDYPADNQIEINYHLGSYSNTDYYPYIVVLSTRVDRSDPKSNSLINIFPSVEYHERETYEMLGVYFLGHPRNERFILPEDWADMPPLRKDFRIKGR</sequence>
<dbReference type="EMBL" id="VOAH01000006">
    <property type="protein sequence ID" value="TVP40689.1"/>
    <property type="molecule type" value="Genomic_DNA"/>
</dbReference>
<proteinExistence type="inferred from homology"/>
<feature type="domain" description="NADH:ubiquinone oxidoreductase 30kDa subunit" evidence="2">
    <location>
        <begin position="52"/>
        <end position="175"/>
    </location>
</feature>
<keyword evidence="4" id="KW-1185">Reference proteome</keyword>
<keyword evidence="3" id="KW-0560">Oxidoreductase</keyword>